<dbReference type="RefSeq" id="WP_076422821.1">
    <property type="nucleotide sequence ID" value="NZ_FTNM01000005.1"/>
</dbReference>
<dbReference type="Proteomes" id="UP000185924">
    <property type="component" value="Unassembled WGS sequence"/>
</dbReference>
<gene>
    <name evidence="9" type="ORF">SAMN05421545_3216</name>
</gene>
<keyword evidence="3" id="KW-0378">Hydrolase</keyword>
<keyword evidence="5" id="KW-0482">Metalloprotease</keyword>
<keyword evidence="10" id="KW-1185">Reference proteome</keyword>
<dbReference type="InterPro" id="IPR007863">
    <property type="entry name" value="Peptidase_M16_C"/>
</dbReference>
<dbReference type="Pfam" id="PF00675">
    <property type="entry name" value="Peptidase_M16"/>
    <property type="match status" value="1"/>
</dbReference>
<evidence type="ECO:0000256" key="6">
    <source>
        <dbReference type="SAM" id="SignalP"/>
    </source>
</evidence>
<feature type="signal peptide" evidence="6">
    <location>
        <begin position="1"/>
        <end position="25"/>
    </location>
</feature>
<dbReference type="AlphaFoldDB" id="A0A1N7A4R2"/>
<comment type="similarity">
    <text evidence="1">Belongs to the peptidase M16 family.</text>
</comment>
<feature type="domain" description="Peptidase M16 C-terminal" evidence="8">
    <location>
        <begin position="699"/>
        <end position="876"/>
    </location>
</feature>
<evidence type="ECO:0000313" key="10">
    <source>
        <dbReference type="Proteomes" id="UP000185924"/>
    </source>
</evidence>
<dbReference type="GO" id="GO:0008237">
    <property type="term" value="F:metallopeptidase activity"/>
    <property type="evidence" value="ECO:0007669"/>
    <property type="project" value="UniProtKB-KW"/>
</dbReference>
<evidence type="ECO:0000313" key="9">
    <source>
        <dbReference type="EMBL" id="SIR33981.1"/>
    </source>
</evidence>
<evidence type="ECO:0000256" key="4">
    <source>
        <dbReference type="ARBA" id="ARBA00022833"/>
    </source>
</evidence>
<dbReference type="GO" id="GO:0046872">
    <property type="term" value="F:metal ion binding"/>
    <property type="evidence" value="ECO:0007669"/>
    <property type="project" value="InterPro"/>
</dbReference>
<dbReference type="InterPro" id="IPR011249">
    <property type="entry name" value="Metalloenz_LuxS/M16"/>
</dbReference>
<protein>
    <submittedName>
        <fullName evidence="9">Zinc protease</fullName>
    </submittedName>
</protein>
<feature type="chain" id="PRO_5013337651" evidence="6">
    <location>
        <begin position="26"/>
        <end position="948"/>
    </location>
</feature>
<evidence type="ECO:0000256" key="2">
    <source>
        <dbReference type="ARBA" id="ARBA00022670"/>
    </source>
</evidence>
<evidence type="ECO:0000259" key="8">
    <source>
        <dbReference type="Pfam" id="PF05193"/>
    </source>
</evidence>
<dbReference type="PANTHER" id="PTHR43690">
    <property type="entry name" value="NARDILYSIN"/>
    <property type="match status" value="1"/>
</dbReference>
<dbReference type="InterPro" id="IPR011765">
    <property type="entry name" value="Pept_M16_N"/>
</dbReference>
<accession>A0A1N7A4R2</accession>
<name>A0A1N7A4R2_9BACT</name>
<feature type="domain" description="Peptidase M16 C-terminal" evidence="8">
    <location>
        <begin position="218"/>
        <end position="401"/>
    </location>
</feature>
<dbReference type="InterPro" id="IPR050626">
    <property type="entry name" value="Peptidase_M16"/>
</dbReference>
<feature type="domain" description="Peptidase M16 N-terminal" evidence="7">
    <location>
        <begin position="61"/>
        <end position="179"/>
    </location>
</feature>
<keyword evidence="2 9" id="KW-0645">Protease</keyword>
<dbReference type="STRING" id="1077936.SAMN05421545_3216"/>
<dbReference type="GO" id="GO:0006508">
    <property type="term" value="P:proteolysis"/>
    <property type="evidence" value="ECO:0007669"/>
    <property type="project" value="UniProtKB-KW"/>
</dbReference>
<dbReference type="SUPFAM" id="SSF63411">
    <property type="entry name" value="LuxS/MPP-like metallohydrolase"/>
    <property type="match status" value="4"/>
</dbReference>
<evidence type="ECO:0000256" key="1">
    <source>
        <dbReference type="ARBA" id="ARBA00007261"/>
    </source>
</evidence>
<keyword evidence="4" id="KW-0862">Zinc</keyword>
<evidence type="ECO:0000256" key="5">
    <source>
        <dbReference type="ARBA" id="ARBA00023049"/>
    </source>
</evidence>
<evidence type="ECO:0000259" key="7">
    <source>
        <dbReference type="Pfam" id="PF00675"/>
    </source>
</evidence>
<reference evidence="10" key="1">
    <citation type="submission" date="2017-01" db="EMBL/GenBank/DDBJ databases">
        <authorList>
            <person name="Varghese N."/>
            <person name="Submissions S."/>
        </authorList>
    </citation>
    <scope>NUCLEOTIDE SEQUENCE [LARGE SCALE GENOMIC DNA]</scope>
    <source>
        <strain evidence="10">DM9</strain>
    </source>
</reference>
<evidence type="ECO:0000256" key="3">
    <source>
        <dbReference type="ARBA" id="ARBA00022801"/>
    </source>
</evidence>
<dbReference type="Gene3D" id="3.30.830.10">
    <property type="entry name" value="Metalloenzyme, LuxS/M16 peptidase-like"/>
    <property type="match status" value="4"/>
</dbReference>
<dbReference type="Pfam" id="PF05193">
    <property type="entry name" value="Peptidase_M16_C"/>
    <property type="match status" value="2"/>
</dbReference>
<proteinExistence type="inferred from homology"/>
<organism evidence="9 10">
    <name type="scientific">Pontibacter lucknowensis</name>
    <dbReference type="NCBI Taxonomy" id="1077936"/>
    <lineage>
        <taxon>Bacteria</taxon>
        <taxon>Pseudomonadati</taxon>
        <taxon>Bacteroidota</taxon>
        <taxon>Cytophagia</taxon>
        <taxon>Cytophagales</taxon>
        <taxon>Hymenobacteraceae</taxon>
        <taxon>Pontibacter</taxon>
    </lineage>
</organism>
<dbReference type="PANTHER" id="PTHR43690:SF34">
    <property type="entry name" value="ZINC PROTEASE PQQL-LIKE"/>
    <property type="match status" value="1"/>
</dbReference>
<dbReference type="OrthoDB" id="9811314at2"/>
<keyword evidence="6" id="KW-0732">Signal</keyword>
<dbReference type="EMBL" id="FTNM01000005">
    <property type="protein sequence ID" value="SIR33981.1"/>
    <property type="molecule type" value="Genomic_DNA"/>
</dbReference>
<sequence>MNKKFYTLALTAILLGTSVEQVALAQKPVTTAVAELDQPIPLNPNVRTGKLANGLTYYIQKNGTPEKRAELRLAVNAGSILEDDSQQGLAHFAEHMAFNGTKNFKKNELINYLQSVGVKFGAHLNAYTGFDETVYILPIPTDKPEIIDKSLLILEDWAFNVTFEGEEIDKERGVIVEEKRSRQEAGMRMAYQYFPVLFKDSKYAQRLPIGTDEVLKTFKHEEIRRFYKDWYRPDLMAVVVVGDIDVDAMEQKIKASFGKYKASANTKERKSFEIPSHKETLVAIVRDKEATMPGLQLHYKKDAQKLKTLGDMRNKLARDMYNGMLNQRLSELQQQADAPFLFASTSYTSLQGLSAKDAYSSYLTTNETGVVRGLRTVAEENERVKRHGFTDSELIRYKTQMLASYERAYNERSKTNSGVYVNQYVANFLDNMPATGIEFQYEFIKKHLEGITLAEVNQLAAQWITEDNRVVVITAPDKETVKLPTEAEVLAILKEASTADLQPYEDKMTATALMEETPKAGTIARESKIEKLGVTELTLSNGVRVVLKPTDFKDNEILMSAYSHGGHSLYSDADYHTATFTSEIVSRSGLKDMSAVDLRKVMAGKSANVSAFISELREGLSGMATPKDLETMLQLTHLKFTAPRKSEQDFQAFLTQYNGILPNLMASPQNYFSDQVARIMTQDHLRGGSIPTVEHLQKVNLDRAYEIYQDRFGDASDFTFVFVGNFDVEQVKPMLQTYLGSLPSTNRKEHFKDVGKRAPKGVVTKDLVKGTDQKSNVMISFRDQTKYSKEKSYHLAALSEVMKIRLTEKLREEIGGVYGTSVSASTSRVPYQNYAFNISFTCAPENVDKLVAATFEEIQKLQKSGAIEADLAKVKEADRRSIETSMRENRAWLSSLESAYYYGEQPTAINDKLELVEKLNSKDISKAAKSYLKMNNYIKVVMNPEPAQ</sequence>